<evidence type="ECO:0000313" key="8">
    <source>
        <dbReference type="EMBL" id="MBA0085923.1"/>
    </source>
</evidence>
<dbReference type="InterPro" id="IPR008284">
    <property type="entry name" value="MoCF_biosynth_CS"/>
</dbReference>
<dbReference type="EC" id="2.7.7.75" evidence="2"/>
<feature type="domain" description="MoaB/Mog" evidence="7">
    <location>
        <begin position="4"/>
        <end position="148"/>
    </location>
</feature>
<evidence type="ECO:0000259" key="7">
    <source>
        <dbReference type="SMART" id="SM00852"/>
    </source>
</evidence>
<keyword evidence="9" id="KW-1185">Reference proteome</keyword>
<dbReference type="Pfam" id="PF00994">
    <property type="entry name" value="MoCF_biosynth"/>
    <property type="match status" value="1"/>
</dbReference>
<evidence type="ECO:0000256" key="5">
    <source>
        <dbReference type="ARBA" id="ARBA00051131"/>
    </source>
</evidence>
<dbReference type="EMBL" id="JACDQQ010001266">
    <property type="protein sequence ID" value="MBA0085923.1"/>
    <property type="molecule type" value="Genomic_DNA"/>
</dbReference>
<comment type="function">
    <text evidence="6">Catalyzes the adenylation of molybdopterin as part of the biosynthesis of the molybdenum-cofactor.</text>
</comment>
<gene>
    <name evidence="8" type="ORF">HRJ53_13070</name>
</gene>
<evidence type="ECO:0000256" key="6">
    <source>
        <dbReference type="ARBA" id="ARBA00058212"/>
    </source>
</evidence>
<proteinExistence type="predicted"/>
<dbReference type="InterPro" id="IPR001453">
    <property type="entry name" value="MoaB/Mog_dom"/>
</dbReference>
<evidence type="ECO:0000256" key="1">
    <source>
        <dbReference type="ARBA" id="ARBA00005046"/>
    </source>
</evidence>
<dbReference type="PANTHER" id="PTHR43764:SF1">
    <property type="entry name" value="MOLYBDOPTERIN MOLYBDOTRANSFERASE"/>
    <property type="match status" value="1"/>
</dbReference>
<dbReference type="GO" id="GO:0061598">
    <property type="term" value="F:molybdopterin adenylyltransferase activity"/>
    <property type="evidence" value="ECO:0007669"/>
    <property type="project" value="UniProtKB-EC"/>
</dbReference>
<evidence type="ECO:0000313" key="9">
    <source>
        <dbReference type="Proteomes" id="UP000567293"/>
    </source>
</evidence>
<dbReference type="Gene3D" id="3.40.980.10">
    <property type="entry name" value="MoaB/Mog-like domain"/>
    <property type="match status" value="1"/>
</dbReference>
<dbReference type="PROSITE" id="PS01078">
    <property type="entry name" value="MOCF_BIOSYNTHESIS_1"/>
    <property type="match status" value="1"/>
</dbReference>
<dbReference type="AlphaFoldDB" id="A0A7V8NR27"/>
<dbReference type="SMART" id="SM00852">
    <property type="entry name" value="MoCF_biosynth"/>
    <property type="match status" value="1"/>
</dbReference>
<organism evidence="8 9">
    <name type="scientific">Candidatus Acidiferrum panamense</name>
    <dbReference type="NCBI Taxonomy" id="2741543"/>
    <lineage>
        <taxon>Bacteria</taxon>
        <taxon>Pseudomonadati</taxon>
        <taxon>Acidobacteriota</taxon>
        <taxon>Terriglobia</taxon>
        <taxon>Candidatus Acidiferrales</taxon>
        <taxon>Candidatus Acidiferrum</taxon>
    </lineage>
</organism>
<name>A0A7V8NR27_9BACT</name>
<dbReference type="InterPro" id="IPR051920">
    <property type="entry name" value="MPT_Adenylyltrnsfr/MoaC-Rel"/>
</dbReference>
<dbReference type="SUPFAM" id="SSF53218">
    <property type="entry name" value="Molybdenum cofactor biosynthesis proteins"/>
    <property type="match status" value="1"/>
</dbReference>
<evidence type="ECO:0000256" key="2">
    <source>
        <dbReference type="ARBA" id="ARBA00012509"/>
    </source>
</evidence>
<evidence type="ECO:0000256" key="3">
    <source>
        <dbReference type="ARBA" id="ARBA00013491"/>
    </source>
</evidence>
<dbReference type="GO" id="GO:0006777">
    <property type="term" value="P:Mo-molybdopterin cofactor biosynthetic process"/>
    <property type="evidence" value="ECO:0007669"/>
    <property type="project" value="UniProtKB-KW"/>
</dbReference>
<dbReference type="NCBIfam" id="TIGR00177">
    <property type="entry name" value="molyb_syn"/>
    <property type="match status" value="1"/>
</dbReference>
<comment type="catalytic activity">
    <reaction evidence="5">
        <text>molybdopterin + ATP + H(+) = adenylyl-molybdopterin + diphosphate</text>
        <dbReference type="Rhea" id="RHEA:31331"/>
        <dbReference type="ChEBI" id="CHEBI:15378"/>
        <dbReference type="ChEBI" id="CHEBI:30616"/>
        <dbReference type="ChEBI" id="CHEBI:33019"/>
        <dbReference type="ChEBI" id="CHEBI:58698"/>
        <dbReference type="ChEBI" id="CHEBI:62727"/>
        <dbReference type="EC" id="2.7.7.75"/>
    </reaction>
</comment>
<comment type="pathway">
    <text evidence="1">Cofactor biosynthesis; molybdopterin biosynthesis.</text>
</comment>
<dbReference type="InterPro" id="IPR036425">
    <property type="entry name" value="MoaB/Mog-like_dom_sf"/>
</dbReference>
<accession>A0A7V8NR27</accession>
<dbReference type="PANTHER" id="PTHR43764">
    <property type="entry name" value="MOLYBDENUM COFACTOR BIOSYNTHESIS"/>
    <property type="match status" value="1"/>
</dbReference>
<reference evidence="8" key="1">
    <citation type="submission" date="2020-06" db="EMBL/GenBank/DDBJ databases">
        <title>Legume-microbial interactions unlock mineral nutrients during tropical forest succession.</title>
        <authorList>
            <person name="Epihov D.Z."/>
        </authorList>
    </citation>
    <scope>NUCLEOTIDE SEQUENCE [LARGE SCALE GENOMIC DNA]</scope>
    <source>
        <strain evidence="8">Pan2503</strain>
    </source>
</reference>
<keyword evidence="4" id="KW-0501">Molybdenum cofactor biosynthesis</keyword>
<comment type="caution">
    <text evidence="8">The sequence shown here is derived from an EMBL/GenBank/DDBJ whole genome shotgun (WGS) entry which is preliminary data.</text>
</comment>
<dbReference type="Proteomes" id="UP000567293">
    <property type="component" value="Unassembled WGS sequence"/>
</dbReference>
<evidence type="ECO:0000256" key="4">
    <source>
        <dbReference type="ARBA" id="ARBA00023150"/>
    </source>
</evidence>
<dbReference type="UniPathway" id="UPA00344"/>
<dbReference type="CDD" id="cd00886">
    <property type="entry name" value="MogA_MoaB"/>
    <property type="match status" value="1"/>
</dbReference>
<sequence length="158" mass="16437">MRVAVLTISDSVAKGEREDRSGPAVVAACRGLGWEVTMASQISDDPAGIREQLLALADSGRVDVLLTTGGTGIGPRDNTPEATEAVADRIVPGISEEMRRKGLEHTPTAVLSRGTAAVRNKTLIVNLPGSPKGAAESLDAVAHLLPHAVKVLHGARHD</sequence>
<protein>
    <recommendedName>
        <fullName evidence="3">Molybdopterin adenylyltransferase</fullName>
        <ecNumber evidence="2">2.7.7.75</ecNumber>
    </recommendedName>
</protein>